<evidence type="ECO:0000313" key="4">
    <source>
        <dbReference type="EMBL" id="KAL3401750.1"/>
    </source>
</evidence>
<reference evidence="4 5" key="1">
    <citation type="journal article" date="2024" name="bioRxiv">
        <title>A reference genome for Trichogramma kaykai: A tiny desert-dwelling parasitoid wasp with competing sex-ratio distorters.</title>
        <authorList>
            <person name="Culotta J."/>
            <person name="Lindsey A.R."/>
        </authorList>
    </citation>
    <scope>NUCLEOTIDE SEQUENCE [LARGE SCALE GENOMIC DNA]</scope>
    <source>
        <strain evidence="4 5">KSX58</strain>
    </source>
</reference>
<dbReference type="PANTHER" id="PTHR10024:SF378">
    <property type="entry name" value="SYNAPTOTAGMIN BETA, ISOFORM D"/>
    <property type="match status" value="1"/>
</dbReference>
<feature type="compositionally biased region" description="Low complexity" evidence="2">
    <location>
        <begin position="33"/>
        <end position="49"/>
    </location>
</feature>
<comment type="caution">
    <text evidence="4">The sequence shown here is derived from an EMBL/GenBank/DDBJ whole genome shotgun (WGS) entry which is preliminary data.</text>
</comment>
<name>A0ABD2X9Q3_9HYME</name>
<feature type="region of interest" description="Disordered" evidence="2">
    <location>
        <begin position="1"/>
        <end position="85"/>
    </location>
</feature>
<dbReference type="Pfam" id="PF00168">
    <property type="entry name" value="C2"/>
    <property type="match status" value="2"/>
</dbReference>
<accession>A0ABD2X9Q3</accession>
<keyword evidence="5" id="KW-1185">Reference proteome</keyword>
<dbReference type="InterPro" id="IPR001565">
    <property type="entry name" value="Synaptotagmin"/>
</dbReference>
<dbReference type="Gene3D" id="2.60.40.150">
    <property type="entry name" value="C2 domain"/>
    <property type="match status" value="2"/>
</dbReference>
<dbReference type="CDD" id="cd00276">
    <property type="entry name" value="C2B_Synaptotagmin"/>
    <property type="match status" value="1"/>
</dbReference>
<dbReference type="InterPro" id="IPR035892">
    <property type="entry name" value="C2_domain_sf"/>
</dbReference>
<sequence length="466" mass="50536">MQHQCSRSSSGSRMSLATRAMTSLSRRPSQGSQEQLPINEQQQQQQPQIRTFDPDGRHHNHELLHAASSYPPSRGSRSPSPVRAASLDARCSSPLGQQASLLSAAQLAASQPGLASASSSQAASPAPRSPAARCLSPLMIPSPRASFSLSTDGGLPPASPLGALQPDLYQRRDQPLFLSRGSGKSLGRLRLRLSYDFDKSDLDVHLVEASELAGGEHGGFQDPYVKLSLSPEVDARKRQTGVHHNEANPRFDQHFKFPVSQDELQDKTLLLQVLDDDRFSRNDVVGSLRVALDGLDISSRGGVELWGEVSRERKPPEEKQEVCLSLSYLPQAGRLAMTLHKARNLFPLPGKQSLDAFVKVGLISGEKRVKKKKTSVRKATRCPDWNEAFTFSVAQSALATSAIEICVLDSSSQESSSGHAVIGSCIVGPGLGQAGLDSGTSNPSVEHWQLMIQSPRENITMWHTLH</sequence>
<feature type="compositionally biased region" description="Low complexity" evidence="2">
    <location>
        <begin position="1"/>
        <end position="15"/>
    </location>
</feature>
<dbReference type="FunFam" id="2.60.40.150:FF:000179">
    <property type="entry name" value="synaptotagmin-5 isoform X2"/>
    <property type="match status" value="1"/>
</dbReference>
<dbReference type="AlphaFoldDB" id="A0ABD2X9Q3"/>
<dbReference type="SMART" id="SM00239">
    <property type="entry name" value="C2"/>
    <property type="match status" value="2"/>
</dbReference>
<evidence type="ECO:0000259" key="3">
    <source>
        <dbReference type="PROSITE" id="PS50004"/>
    </source>
</evidence>
<protein>
    <recommendedName>
        <fullName evidence="3">C2 domain-containing protein</fullName>
    </recommendedName>
</protein>
<feature type="compositionally biased region" description="Basic and acidic residues" evidence="2">
    <location>
        <begin position="52"/>
        <end position="64"/>
    </location>
</feature>
<feature type="domain" description="C2" evidence="3">
    <location>
        <begin position="185"/>
        <end position="307"/>
    </location>
</feature>
<evidence type="ECO:0000256" key="2">
    <source>
        <dbReference type="SAM" id="MobiDB-lite"/>
    </source>
</evidence>
<feature type="compositionally biased region" description="Low complexity" evidence="2">
    <location>
        <begin position="66"/>
        <end position="85"/>
    </location>
</feature>
<evidence type="ECO:0000313" key="5">
    <source>
        <dbReference type="Proteomes" id="UP001627154"/>
    </source>
</evidence>
<dbReference type="Proteomes" id="UP001627154">
    <property type="component" value="Unassembled WGS sequence"/>
</dbReference>
<proteinExistence type="predicted"/>
<dbReference type="PANTHER" id="PTHR10024">
    <property type="entry name" value="SYNAPTOTAGMIN"/>
    <property type="match status" value="1"/>
</dbReference>
<dbReference type="InterPro" id="IPR000008">
    <property type="entry name" value="C2_dom"/>
</dbReference>
<keyword evidence="1" id="KW-0677">Repeat</keyword>
<dbReference type="EMBL" id="JBJJXI010000043">
    <property type="protein sequence ID" value="KAL3401750.1"/>
    <property type="molecule type" value="Genomic_DNA"/>
</dbReference>
<feature type="compositionally biased region" description="Low complexity" evidence="2">
    <location>
        <begin position="117"/>
        <end position="133"/>
    </location>
</feature>
<dbReference type="PROSITE" id="PS50004">
    <property type="entry name" value="C2"/>
    <property type="match status" value="2"/>
</dbReference>
<evidence type="ECO:0000256" key="1">
    <source>
        <dbReference type="ARBA" id="ARBA00022737"/>
    </source>
</evidence>
<organism evidence="4 5">
    <name type="scientific">Trichogramma kaykai</name>
    <dbReference type="NCBI Taxonomy" id="54128"/>
    <lineage>
        <taxon>Eukaryota</taxon>
        <taxon>Metazoa</taxon>
        <taxon>Ecdysozoa</taxon>
        <taxon>Arthropoda</taxon>
        <taxon>Hexapoda</taxon>
        <taxon>Insecta</taxon>
        <taxon>Pterygota</taxon>
        <taxon>Neoptera</taxon>
        <taxon>Endopterygota</taxon>
        <taxon>Hymenoptera</taxon>
        <taxon>Apocrita</taxon>
        <taxon>Proctotrupomorpha</taxon>
        <taxon>Chalcidoidea</taxon>
        <taxon>Trichogrammatidae</taxon>
        <taxon>Trichogramma</taxon>
    </lineage>
</organism>
<dbReference type="SUPFAM" id="SSF49562">
    <property type="entry name" value="C2 domain (Calcium/lipid-binding domain, CaLB)"/>
    <property type="match status" value="2"/>
</dbReference>
<feature type="compositionally biased region" description="Polar residues" evidence="2">
    <location>
        <begin position="20"/>
        <end position="32"/>
    </location>
</feature>
<dbReference type="PRINTS" id="PR00399">
    <property type="entry name" value="SYNAPTOTAGMN"/>
</dbReference>
<gene>
    <name evidence="4" type="ORF">TKK_005112</name>
</gene>
<feature type="domain" description="C2" evidence="3">
    <location>
        <begin position="318"/>
        <end position="449"/>
    </location>
</feature>
<feature type="region of interest" description="Disordered" evidence="2">
    <location>
        <begin position="117"/>
        <end position="136"/>
    </location>
</feature>